<dbReference type="InterPro" id="IPR002052">
    <property type="entry name" value="DNA_methylase_N6_adenine_CS"/>
</dbReference>
<feature type="domain" description="DNA methylase N-4/N-6" evidence="6">
    <location>
        <begin position="68"/>
        <end position="393"/>
    </location>
</feature>
<comment type="caution">
    <text evidence="7">The sequence shown here is derived from an EMBL/GenBank/DDBJ whole genome shotgun (WGS) entry which is preliminary data.</text>
</comment>
<dbReference type="PROSITE" id="PS00092">
    <property type="entry name" value="N6_MTASE"/>
    <property type="match status" value="1"/>
</dbReference>
<dbReference type="PRINTS" id="PR00508">
    <property type="entry name" value="S21N4MTFRASE"/>
</dbReference>
<dbReference type="InterPro" id="IPR001091">
    <property type="entry name" value="RM_Methyltransferase"/>
</dbReference>
<name>A0AA41YLW9_9PROT</name>
<dbReference type="SUPFAM" id="SSF53335">
    <property type="entry name" value="S-adenosyl-L-methionine-dependent methyltransferases"/>
    <property type="match status" value="1"/>
</dbReference>
<dbReference type="EC" id="2.1.1.72" evidence="2"/>
<evidence type="ECO:0000256" key="1">
    <source>
        <dbReference type="ARBA" id="ARBA00006594"/>
    </source>
</evidence>
<evidence type="ECO:0000256" key="5">
    <source>
        <dbReference type="ARBA" id="ARBA00047942"/>
    </source>
</evidence>
<dbReference type="InterPro" id="IPR002941">
    <property type="entry name" value="DNA_methylase_N4/N6"/>
</dbReference>
<dbReference type="Pfam" id="PF01555">
    <property type="entry name" value="N6_N4_Mtase"/>
    <property type="match status" value="1"/>
</dbReference>
<dbReference type="EMBL" id="JAPDNT010000017">
    <property type="protein sequence ID" value="MCW3476294.1"/>
    <property type="molecule type" value="Genomic_DNA"/>
</dbReference>
<dbReference type="GO" id="GO:0009007">
    <property type="term" value="F:site-specific DNA-methyltransferase (adenine-specific) activity"/>
    <property type="evidence" value="ECO:0007669"/>
    <property type="project" value="UniProtKB-EC"/>
</dbReference>
<evidence type="ECO:0000256" key="4">
    <source>
        <dbReference type="ARBA" id="ARBA00022679"/>
    </source>
</evidence>
<evidence type="ECO:0000259" key="6">
    <source>
        <dbReference type="Pfam" id="PF01555"/>
    </source>
</evidence>
<protein>
    <recommendedName>
        <fullName evidence="2">site-specific DNA-methyltransferase (adenine-specific)</fullName>
        <ecNumber evidence="2">2.1.1.72</ecNumber>
    </recommendedName>
</protein>
<evidence type="ECO:0000313" key="7">
    <source>
        <dbReference type="EMBL" id="MCW3476294.1"/>
    </source>
</evidence>
<reference evidence="7" key="2">
    <citation type="submission" date="2022-10" db="EMBL/GenBank/DDBJ databases">
        <authorList>
            <person name="Trinh H.N."/>
        </authorList>
    </citation>
    <scope>NUCLEOTIDE SEQUENCE</scope>
    <source>
        <strain evidence="7">RN2-1</strain>
    </source>
</reference>
<accession>A0AA41YLW9</accession>
<reference evidence="7" key="1">
    <citation type="submission" date="2022-09" db="EMBL/GenBank/DDBJ databases">
        <title>Rhodovastum sp. nov. RN2-1 isolated from soil in Seongnam, South Korea.</title>
        <authorList>
            <person name="Le N.T."/>
        </authorList>
    </citation>
    <scope>NUCLEOTIDE SEQUENCE</scope>
    <source>
        <strain evidence="7">RN2-1</strain>
    </source>
</reference>
<proteinExistence type="inferred from homology"/>
<evidence type="ECO:0000256" key="2">
    <source>
        <dbReference type="ARBA" id="ARBA00011900"/>
    </source>
</evidence>
<comment type="catalytic activity">
    <reaction evidence="5">
        <text>a 2'-deoxyadenosine in DNA + S-adenosyl-L-methionine = an N(6)-methyl-2'-deoxyadenosine in DNA + S-adenosyl-L-homocysteine + H(+)</text>
        <dbReference type="Rhea" id="RHEA:15197"/>
        <dbReference type="Rhea" id="RHEA-COMP:12418"/>
        <dbReference type="Rhea" id="RHEA-COMP:12419"/>
        <dbReference type="ChEBI" id="CHEBI:15378"/>
        <dbReference type="ChEBI" id="CHEBI:57856"/>
        <dbReference type="ChEBI" id="CHEBI:59789"/>
        <dbReference type="ChEBI" id="CHEBI:90615"/>
        <dbReference type="ChEBI" id="CHEBI:90616"/>
        <dbReference type="EC" id="2.1.1.72"/>
    </reaction>
</comment>
<dbReference type="GO" id="GO:0008170">
    <property type="term" value="F:N-methyltransferase activity"/>
    <property type="evidence" value="ECO:0007669"/>
    <property type="project" value="InterPro"/>
</dbReference>
<sequence length="605" mass="68389">MTRKQKLELTWVGKEQRTRLEPRILIENPELSYHAATRREDDIFDNVLIQGDNLLALRAVQQEFAGKVQCIYIDPPFNTGEAYDHYDDGIEHSIWLSMIDARVRILHNLLSDSGTIFIHIDDNELGYLIAICDSIFGRQNRISVISFKQSSVSGPKARNPGVVSIASFILVYAKQKSQWKNVNTFRKIQRDARYNQYIVNFEKPIDEWSFIPLSAAVEKVSRMPFSEWEKAAGRKFEEKMERFVLDNRERVAQLVSVAEQDVNGAARQVLIASRTSSKVQCSPRDGADDYFFFNGKQVVFYRSKTRVIDGALTTAERVSNIWDDLLSNNIHKEGGVKFQNGKKPEALIKRCLEMTTSPGDLVLDSFLGSGTTAAVAHKMGRRWIGIELGEHAKTHCQIRLRSVVEGEDQEGITKAVGWRGGGGFRFYRLAPSLLERDRFSNWVIAKEYNPAMLAEAMCKLMGFTYAPSLEPEAYWQHGHSSETDFIYVTTQSLTHDALRKLSEEVGSKRTLLVCCKAFSGREVSFLNLTIKKIPKVVLTKCEWGRDDYSLRIANLPVVEDEPVEAAADDIEPSSVVASRKRGRPRKGDTGEASLFAELSLDPEEA</sequence>
<gene>
    <name evidence="7" type="ORF">OL599_17100</name>
</gene>
<dbReference type="RefSeq" id="WP_264715062.1">
    <property type="nucleotide sequence ID" value="NZ_JAPDNT010000017.1"/>
</dbReference>
<keyword evidence="4" id="KW-0808">Transferase</keyword>
<dbReference type="Proteomes" id="UP001165679">
    <property type="component" value="Unassembled WGS sequence"/>
</dbReference>
<evidence type="ECO:0000256" key="3">
    <source>
        <dbReference type="ARBA" id="ARBA00022603"/>
    </source>
</evidence>
<dbReference type="InterPro" id="IPR029063">
    <property type="entry name" value="SAM-dependent_MTases_sf"/>
</dbReference>
<dbReference type="GO" id="GO:0003677">
    <property type="term" value="F:DNA binding"/>
    <property type="evidence" value="ECO:0007669"/>
    <property type="project" value="InterPro"/>
</dbReference>
<organism evidence="7 8">
    <name type="scientific">Limobrevibacterium gyesilva</name>
    <dbReference type="NCBI Taxonomy" id="2991712"/>
    <lineage>
        <taxon>Bacteria</taxon>
        <taxon>Pseudomonadati</taxon>
        <taxon>Pseudomonadota</taxon>
        <taxon>Alphaproteobacteria</taxon>
        <taxon>Acetobacterales</taxon>
        <taxon>Acetobacteraceae</taxon>
        <taxon>Limobrevibacterium</taxon>
    </lineage>
</organism>
<keyword evidence="3 7" id="KW-0489">Methyltransferase</keyword>
<dbReference type="Gene3D" id="3.40.50.150">
    <property type="entry name" value="Vaccinia Virus protein VP39"/>
    <property type="match status" value="1"/>
</dbReference>
<keyword evidence="8" id="KW-1185">Reference proteome</keyword>
<comment type="similarity">
    <text evidence="1">Belongs to the N(4)/N(6)-methyltransferase family.</text>
</comment>
<evidence type="ECO:0000313" key="8">
    <source>
        <dbReference type="Proteomes" id="UP001165679"/>
    </source>
</evidence>
<dbReference type="AlphaFoldDB" id="A0AA41YLW9"/>
<dbReference type="GO" id="GO:0032259">
    <property type="term" value="P:methylation"/>
    <property type="evidence" value="ECO:0007669"/>
    <property type="project" value="UniProtKB-KW"/>
</dbReference>